<dbReference type="Proteomes" id="UP000198647">
    <property type="component" value="Unassembled WGS sequence"/>
</dbReference>
<evidence type="ECO:0000259" key="2">
    <source>
        <dbReference type="Pfam" id="PF07859"/>
    </source>
</evidence>
<dbReference type="EMBL" id="FNOS01000001">
    <property type="protein sequence ID" value="SDX41497.1"/>
    <property type="molecule type" value="Genomic_DNA"/>
</dbReference>
<organism evidence="3 4">
    <name type="scientific">Salimicrobium album</name>
    <dbReference type="NCBI Taxonomy" id="50717"/>
    <lineage>
        <taxon>Bacteria</taxon>
        <taxon>Bacillati</taxon>
        <taxon>Bacillota</taxon>
        <taxon>Bacilli</taxon>
        <taxon>Bacillales</taxon>
        <taxon>Bacillaceae</taxon>
        <taxon>Salimicrobium</taxon>
    </lineage>
</organism>
<dbReference type="SUPFAM" id="SSF53474">
    <property type="entry name" value="alpha/beta-Hydrolases"/>
    <property type="match status" value="1"/>
</dbReference>
<dbReference type="Pfam" id="PF07859">
    <property type="entry name" value="Abhydrolase_3"/>
    <property type="match status" value="1"/>
</dbReference>
<evidence type="ECO:0000313" key="3">
    <source>
        <dbReference type="EMBL" id="SDX41497.1"/>
    </source>
</evidence>
<comment type="caution">
    <text evidence="3">The sequence shown here is derived from an EMBL/GenBank/DDBJ whole genome shotgun (WGS) entry which is preliminary data.</text>
</comment>
<dbReference type="PANTHER" id="PTHR48081">
    <property type="entry name" value="AB HYDROLASE SUPERFAMILY PROTEIN C4A8.06C"/>
    <property type="match status" value="1"/>
</dbReference>
<reference evidence="3 4" key="1">
    <citation type="submission" date="2016-10" db="EMBL/GenBank/DDBJ databases">
        <authorList>
            <person name="Varghese N."/>
            <person name="Submissions S."/>
        </authorList>
    </citation>
    <scope>NUCLEOTIDE SEQUENCE [LARGE SCALE GENOMIC DNA]</scope>
    <source>
        <strain evidence="3 4">DSM 20748</strain>
    </source>
</reference>
<dbReference type="RefSeq" id="WP_076569330.1">
    <property type="nucleotide sequence ID" value="NZ_FNOS01000001.1"/>
</dbReference>
<dbReference type="InterPro" id="IPR013094">
    <property type="entry name" value="AB_hydrolase_3"/>
</dbReference>
<name>A0A1H3BHW6_9BACI</name>
<evidence type="ECO:0000313" key="4">
    <source>
        <dbReference type="Proteomes" id="UP000198647"/>
    </source>
</evidence>
<dbReference type="InterPro" id="IPR050300">
    <property type="entry name" value="GDXG_lipolytic_enzyme"/>
</dbReference>
<sequence>MMKKAVAKTMRLFPNKERKQTMVPYEEVGDRKDFLIDTEITASEISIYYPAIHEYDPLPVYINLHGGAFIMSDKDMDDAYCRHIANHSHCAVVNINYPKAPEHPFPLPLEQIYEIWHWLKRYAPSLFLDADRFAVGGQSSGGNLAAALCLYLKEKEEEQPVLQMLAYPMLDFVTSHADKPEPDKNRAKFPQAAHFLNESYIPDPGEMGNPLASPVYARNLEGLPPALILIPEYDAFNPEGKRYATNLSQAGVMVNLHEFEDCYHAFTHLGPEQKAEEAWSLIENRLALAFYGTR</sequence>
<keyword evidence="4" id="KW-1185">Reference proteome</keyword>
<accession>A0A1H3BHW6</accession>
<dbReference type="PANTHER" id="PTHR48081:SF8">
    <property type="entry name" value="ALPHA_BETA HYDROLASE FOLD-3 DOMAIN-CONTAINING PROTEIN-RELATED"/>
    <property type="match status" value="1"/>
</dbReference>
<protein>
    <submittedName>
        <fullName evidence="3">Acetyl esterase</fullName>
    </submittedName>
</protein>
<keyword evidence="1" id="KW-0378">Hydrolase</keyword>
<dbReference type="Gene3D" id="3.40.50.1820">
    <property type="entry name" value="alpha/beta hydrolase"/>
    <property type="match status" value="1"/>
</dbReference>
<gene>
    <name evidence="3" type="ORF">SAMN04488081_0445</name>
</gene>
<evidence type="ECO:0000256" key="1">
    <source>
        <dbReference type="ARBA" id="ARBA00022801"/>
    </source>
</evidence>
<feature type="domain" description="Alpha/beta hydrolase fold-3" evidence="2">
    <location>
        <begin position="62"/>
        <end position="267"/>
    </location>
</feature>
<proteinExistence type="predicted"/>
<dbReference type="InterPro" id="IPR029058">
    <property type="entry name" value="AB_hydrolase_fold"/>
</dbReference>